<dbReference type="InterPro" id="IPR002941">
    <property type="entry name" value="DNA_methylase_N4/N6"/>
</dbReference>
<dbReference type="InterPro" id="IPR002052">
    <property type="entry name" value="DNA_methylase_N6_adenine_CS"/>
</dbReference>
<dbReference type="SUPFAM" id="SSF53335">
    <property type="entry name" value="S-adenosyl-L-methionine-dependent methyltransferases"/>
    <property type="match status" value="1"/>
</dbReference>
<accession>A0A6P1LH57</accession>
<evidence type="ECO:0000313" key="6">
    <source>
        <dbReference type="Proteomes" id="UP000464283"/>
    </source>
</evidence>
<evidence type="ECO:0000256" key="4">
    <source>
        <dbReference type="ARBA" id="ARBA00022691"/>
    </source>
</evidence>
<dbReference type="RefSeq" id="WP_004024523.1">
    <property type="nucleotide sequence ID" value="NZ_AGFP01000002.1"/>
</dbReference>
<dbReference type="GO" id="GO:0008170">
    <property type="term" value="F:N-methyltransferase activity"/>
    <property type="evidence" value="ECO:0007669"/>
    <property type="project" value="InterPro"/>
</dbReference>
<dbReference type="PIRSF" id="PIRSF015855">
    <property type="entry name" value="TypeIII_Mtase_mKpnI"/>
    <property type="match status" value="1"/>
</dbReference>
<dbReference type="EMBL" id="CP033512">
    <property type="protein sequence ID" value="QHG89435.1"/>
    <property type="molecule type" value="Genomic_DNA"/>
</dbReference>
<evidence type="ECO:0000256" key="1">
    <source>
        <dbReference type="ARBA" id="ARBA00006594"/>
    </source>
</evidence>
<dbReference type="InterPro" id="IPR029063">
    <property type="entry name" value="SAM-dependent_MTases_sf"/>
</dbReference>
<dbReference type="REBASE" id="41956">
    <property type="entry name" value="M.Mio695ORF442P"/>
</dbReference>
<dbReference type="GeneID" id="96866716"/>
<proteinExistence type="inferred from homology"/>
<evidence type="ECO:0000313" key="5">
    <source>
        <dbReference type="EMBL" id="QHG89435.1"/>
    </source>
</evidence>
<dbReference type="Gene3D" id="3.40.50.150">
    <property type="entry name" value="Vaccinia Virus protein VP39"/>
    <property type="match status" value="1"/>
</dbReference>
<evidence type="ECO:0000256" key="3">
    <source>
        <dbReference type="ARBA" id="ARBA00022679"/>
    </source>
</evidence>
<reference evidence="6" key="1">
    <citation type="submission" date="2018-11" db="EMBL/GenBank/DDBJ databases">
        <title>The first complete genome sequence of Mycoplasma iowae strain 695.</title>
        <authorList>
            <person name="Ghanem M."/>
            <person name="El-Gazzar M."/>
        </authorList>
    </citation>
    <scope>NUCLEOTIDE SEQUENCE [LARGE SCALE GENOMIC DNA]</scope>
    <source>
        <strain evidence="6">695</strain>
    </source>
</reference>
<gene>
    <name evidence="5" type="ORF">EER00_00790</name>
</gene>
<dbReference type="Proteomes" id="UP000464283">
    <property type="component" value="Chromosome"/>
</dbReference>
<evidence type="ECO:0000256" key="2">
    <source>
        <dbReference type="ARBA" id="ARBA00022603"/>
    </source>
</evidence>
<dbReference type="Pfam" id="PF01555">
    <property type="entry name" value="N6_N4_Mtase"/>
    <property type="match status" value="1"/>
</dbReference>
<keyword evidence="2" id="KW-0489">Methyltransferase</keyword>
<name>A0A6P1LH57_MALIO</name>
<dbReference type="GO" id="GO:0003677">
    <property type="term" value="F:DNA binding"/>
    <property type="evidence" value="ECO:0007669"/>
    <property type="project" value="InterPro"/>
</dbReference>
<comment type="similarity">
    <text evidence="1">Belongs to the N(4)/N(6)-methyltransferase family.</text>
</comment>
<dbReference type="OrthoDB" id="9800801at2"/>
<protein>
    <submittedName>
        <fullName evidence="5">Site-specific DNA-methyltransferase</fullName>
    </submittedName>
</protein>
<keyword evidence="3" id="KW-0808">Transferase</keyword>
<dbReference type="KEGG" id="miw:EER00_00790"/>
<dbReference type="PRINTS" id="PR00506">
    <property type="entry name" value="D21N6MTFRASE"/>
</dbReference>
<organism evidence="5 6">
    <name type="scientific">Malacoplasma iowae 695</name>
    <dbReference type="NCBI Taxonomy" id="1048830"/>
    <lineage>
        <taxon>Bacteria</taxon>
        <taxon>Bacillati</taxon>
        <taxon>Mycoplasmatota</taxon>
        <taxon>Mycoplasmoidales</taxon>
        <taxon>Mycoplasmoidaceae</taxon>
        <taxon>Malacoplasma</taxon>
    </lineage>
</organism>
<dbReference type="PROSITE" id="PS00092">
    <property type="entry name" value="N6_MTASE"/>
    <property type="match status" value="1"/>
</dbReference>
<dbReference type="GO" id="GO:0032259">
    <property type="term" value="P:methylation"/>
    <property type="evidence" value="ECO:0007669"/>
    <property type="project" value="UniProtKB-KW"/>
</dbReference>
<dbReference type="REBASE" id="369174">
    <property type="entry name" value="M.Mio695TORF790P"/>
</dbReference>
<sequence length="566" mass="66305">MKDGKFDIQSFNNLFENKDFIANEHENYGFFWNGKNKLFQIINSNSLLTLKPNYDKSIDFKNSKNIIIEGDNLEVLKLLKSSYFEKIDVIYIDPPYNTGNDFVYNDKYKMSKSDYDESIENSNIKNSDSEGRYHTNWLNMIYPRLKLAKSLLKEDGIIFISIDDNEQARLKIICDEIFGEHNFVSCFIWQKTTAPKNNTKYVSINHDYVLCYSKRKENITINLDERTEKQLNDYKNPDNDPRGPWTRIKLRAPSYSKQNDYEIEFNGKIYAQPKGFSWIISKEKMKELIDDNRIYSEGEMIRKKAFLSESKQGVTPISLLLKEKVGISQNGTEELRKLFNNENIFSYPKPTKLIKYLINLSKNKNALVLDFFAGSGTTGQAVMELNKEDNGNRNFILVQLPEKIESEKFKSITDITRERIIRSINTFGYKEKGFKYFELTSSNFVELNDEIQPSFFDSKFKKDTNDIDLLYEIILKIGLDLNENFLEINLDGCKYFVDPSKTHIFSISDYNDTNLLVKHLVNIKKDDLELTCNLYIKEELFKDDSQKINIFKEIETRLENTSVRVL</sequence>
<dbReference type="InterPro" id="IPR002295">
    <property type="entry name" value="N4/N6-MTase_EcoPI_Mod-like"/>
</dbReference>
<dbReference type="AlphaFoldDB" id="A0A6P1LH57"/>
<keyword evidence="4" id="KW-0949">S-adenosyl-L-methionine</keyword>